<dbReference type="InterPro" id="IPR052894">
    <property type="entry name" value="AsmA-related"/>
</dbReference>
<dbReference type="GO" id="GO:0005886">
    <property type="term" value="C:plasma membrane"/>
    <property type="evidence" value="ECO:0007669"/>
    <property type="project" value="TreeGrafter"/>
</dbReference>
<dbReference type="Pfam" id="PF05170">
    <property type="entry name" value="AsmA"/>
    <property type="match status" value="1"/>
</dbReference>
<keyword evidence="1" id="KW-0472">Membrane</keyword>
<reference evidence="3 4" key="1">
    <citation type="submission" date="2014-02" db="EMBL/GenBank/DDBJ databases">
        <authorList>
            <person name="Sears C."/>
            <person name="Carroll K."/>
            <person name="Sack B.R."/>
            <person name="Qadri F."/>
            <person name="Myers L.L."/>
            <person name="Chung G.-T."/>
            <person name="Escheverria P."/>
            <person name="Fraser C.M."/>
            <person name="Sadzewicz L."/>
            <person name="Shefchek K.A."/>
            <person name="Tallon L."/>
            <person name="Das S.P."/>
            <person name="Daugherty S."/>
            <person name="Mongodin E.F."/>
        </authorList>
    </citation>
    <scope>NUCLEOTIDE SEQUENCE [LARGE SCALE GENOMIC DNA]</scope>
    <source>
        <strain evidence="4">3988T(B)14</strain>
    </source>
</reference>
<sequence>MKKGFKITAIVIGVILILMFLLPFAFRGKIEGIVKSEGNKMLNGHFDFSSLDISLFRNFPKASVTLNDFWLKGTGEFENDTLVKAGEVTAAINLFSLFGDDGYDVSKVAVENTRLHAIVLPDGKTNWNIMKPDSSTASEPQESGESSTFRIKLQRFVIKNMNVVYDDRQSAMYADIHNFNALCSGDLGSDQTLLSLEAETEALTYKMNGIPFLSQANVYTKMNVDADLAHNKFTLKKNEFRLNAIKAGIDGWIELTDPAIDMDLKLNTSEIGFKEILSLIPAIYSKEFKNLKTDGTATLEATAKGILQGDTVPQFDVRLAVKNAMFRYPSLPAGVDQINIDAQVRNPGGNIDLTEISIHPFSFRLAENPFSLTADIKTPVSDPDFTAEAKGVLNLGMIKQVYPLDDMELNGTVRADMTMAGHLSYIEKEQYDRFSASGTIALSDMNLKMKEMPDIEIKKSLFTFTPKYLQLSETTVAIGKNDLTADCRFENYMGYALKGSTLKGVLNVRSNHLNLNDFMTATTDSTAQTSQASSTEETASMIEVPQNIDFQMDAGLKEVLFDKMTFTNMNGKLIVKNGKVDMTNLSMNTMGGSVVMNGYYSTADPKKPEMNAGFRMENIGFAQAYKELDMVQQMAPIFENLKGNFSGNMHIRTLLDNQMSPVMDTMQGNGSLSTQDLSLSGVKVIDQITEAVKKPELKEMKVKDMTLDFTIKDGRVSTKPFDIKLGDYVMNLSGSTGLDQTIDYSGKIKLPASAGDIAKLTTLDLKIGGTFSSPKVSLDTKSMTNQAVEAVTDKAISEIGKKLGLDSATTANKDSVKEKVKEKAVEKALDFLKKKIK</sequence>
<accession>A0A015SSV3</accession>
<evidence type="ECO:0000259" key="2">
    <source>
        <dbReference type="Pfam" id="PF05170"/>
    </source>
</evidence>
<dbReference type="PANTHER" id="PTHR30441">
    <property type="entry name" value="DUF748 DOMAIN-CONTAINING PROTEIN"/>
    <property type="match status" value="1"/>
</dbReference>
<dbReference type="EMBL" id="JGCY01000244">
    <property type="protein sequence ID" value="EXY75259.1"/>
    <property type="molecule type" value="Genomic_DNA"/>
</dbReference>
<keyword evidence="1" id="KW-1133">Transmembrane helix</keyword>
<dbReference type="PANTHER" id="PTHR30441:SF8">
    <property type="entry name" value="DUF748 DOMAIN-CONTAINING PROTEIN"/>
    <property type="match status" value="1"/>
</dbReference>
<dbReference type="InterPro" id="IPR007844">
    <property type="entry name" value="AsmA"/>
</dbReference>
<organism evidence="3 4">
    <name type="scientific">Bacteroides fragilis str. 3988T(B)14</name>
    <dbReference type="NCBI Taxonomy" id="1339315"/>
    <lineage>
        <taxon>Bacteria</taxon>
        <taxon>Pseudomonadati</taxon>
        <taxon>Bacteroidota</taxon>
        <taxon>Bacteroidia</taxon>
        <taxon>Bacteroidales</taxon>
        <taxon>Bacteroidaceae</taxon>
        <taxon>Bacteroides</taxon>
    </lineage>
</organism>
<protein>
    <submittedName>
        <fullName evidence="3">AsmA family protein</fullName>
    </submittedName>
</protein>
<dbReference type="RefSeq" id="WP_022347612.1">
    <property type="nucleotide sequence ID" value="NZ_JGCY01000244.1"/>
</dbReference>
<dbReference type="AlphaFoldDB" id="A0A015SSV3"/>
<name>A0A015SSV3_BACFG</name>
<keyword evidence="1" id="KW-0812">Transmembrane</keyword>
<evidence type="ECO:0000313" key="3">
    <source>
        <dbReference type="EMBL" id="EXY75259.1"/>
    </source>
</evidence>
<evidence type="ECO:0000256" key="1">
    <source>
        <dbReference type="SAM" id="Phobius"/>
    </source>
</evidence>
<proteinExistence type="predicted"/>
<gene>
    <name evidence="3" type="ORF">M124_0831</name>
</gene>
<dbReference type="GO" id="GO:0090313">
    <property type="term" value="P:regulation of protein targeting to membrane"/>
    <property type="evidence" value="ECO:0007669"/>
    <property type="project" value="TreeGrafter"/>
</dbReference>
<evidence type="ECO:0000313" key="4">
    <source>
        <dbReference type="Proteomes" id="UP000020529"/>
    </source>
</evidence>
<feature type="transmembrane region" description="Helical" evidence="1">
    <location>
        <begin position="7"/>
        <end position="26"/>
    </location>
</feature>
<feature type="domain" description="AsmA" evidence="2">
    <location>
        <begin position="1"/>
        <end position="315"/>
    </location>
</feature>
<dbReference type="PATRIC" id="fig|1339315.3.peg.1625"/>
<dbReference type="Proteomes" id="UP000020529">
    <property type="component" value="Unassembled WGS sequence"/>
</dbReference>
<comment type="caution">
    <text evidence="3">The sequence shown here is derived from an EMBL/GenBank/DDBJ whole genome shotgun (WGS) entry which is preliminary data.</text>
</comment>